<feature type="transmembrane region" description="Helical" evidence="2">
    <location>
        <begin position="168"/>
        <end position="191"/>
    </location>
</feature>
<evidence type="ECO:0000313" key="4">
    <source>
        <dbReference type="EMBL" id="NYD38994.1"/>
    </source>
</evidence>
<dbReference type="Pfam" id="PF02517">
    <property type="entry name" value="Rce1-like"/>
    <property type="match status" value="1"/>
</dbReference>
<keyword evidence="5" id="KW-1185">Reference proteome</keyword>
<feature type="transmembrane region" description="Helical" evidence="2">
    <location>
        <begin position="136"/>
        <end position="156"/>
    </location>
</feature>
<feature type="transmembrane region" description="Helical" evidence="2">
    <location>
        <begin position="67"/>
        <end position="91"/>
    </location>
</feature>
<feature type="compositionally biased region" description="Low complexity" evidence="1">
    <location>
        <begin position="24"/>
        <end position="34"/>
    </location>
</feature>
<evidence type="ECO:0000256" key="1">
    <source>
        <dbReference type="SAM" id="MobiDB-lite"/>
    </source>
</evidence>
<comment type="caution">
    <text evidence="4">The sequence shown here is derived from an EMBL/GenBank/DDBJ whole genome shotgun (WGS) entry which is preliminary data.</text>
</comment>
<feature type="domain" description="CAAX prenyl protease 2/Lysostaphin resistance protein A-like" evidence="3">
    <location>
        <begin position="178"/>
        <end position="263"/>
    </location>
</feature>
<dbReference type="PANTHER" id="PTHR36435">
    <property type="entry name" value="SLR1288 PROTEIN"/>
    <property type="match status" value="1"/>
</dbReference>
<reference evidence="4 5" key="1">
    <citation type="submission" date="2020-07" db="EMBL/GenBank/DDBJ databases">
        <title>Sequencing the genomes of 1000 actinobacteria strains.</title>
        <authorList>
            <person name="Klenk H.-P."/>
        </authorList>
    </citation>
    <scope>NUCLEOTIDE SEQUENCE [LARGE SCALE GENOMIC DNA]</scope>
    <source>
        <strain evidence="4 5">DSM 45772</strain>
    </source>
</reference>
<evidence type="ECO:0000256" key="2">
    <source>
        <dbReference type="SAM" id="Phobius"/>
    </source>
</evidence>
<sequence>MSETEREDVPTSGPAGPAEPAPPVVGNGAVTGPATGPGPAGLGGAPLPPPPDGVGWGRGRRLGLPELLVGAVVYVAIQVLAGFVLISATGALPSAPVLLAISAVSAYGAVAAALGLRVRSFAAIGFRRVSWRTVGLALLLGLAVWVVSRVLIYAYVSVTGDTTDPQAALTQFSGGGAAVWAVVLGGLAVPLGEELLFRGIGYGSLRRYGRIVATVVSALVFALAHGLNVVFLAVGVLAVLNAVLYERTRSIWPCFVAHATFNLTSFALLLLAL</sequence>
<proteinExistence type="predicted"/>
<feature type="transmembrane region" description="Helical" evidence="2">
    <location>
        <begin position="97"/>
        <end position="116"/>
    </location>
</feature>
<keyword evidence="2" id="KW-1133">Transmembrane helix</keyword>
<organism evidence="4 5">
    <name type="scientific">Actinomycetospora corticicola</name>
    <dbReference type="NCBI Taxonomy" id="663602"/>
    <lineage>
        <taxon>Bacteria</taxon>
        <taxon>Bacillati</taxon>
        <taxon>Actinomycetota</taxon>
        <taxon>Actinomycetes</taxon>
        <taxon>Pseudonocardiales</taxon>
        <taxon>Pseudonocardiaceae</taxon>
        <taxon>Actinomycetospora</taxon>
    </lineage>
</organism>
<dbReference type="EMBL" id="JACCBN010000001">
    <property type="protein sequence ID" value="NYD38994.1"/>
    <property type="molecule type" value="Genomic_DNA"/>
</dbReference>
<feature type="region of interest" description="Disordered" evidence="1">
    <location>
        <begin position="1"/>
        <end position="50"/>
    </location>
</feature>
<keyword evidence="2" id="KW-0812">Transmembrane</keyword>
<gene>
    <name evidence="4" type="ORF">BJ983_005096</name>
</gene>
<dbReference type="InterPro" id="IPR052710">
    <property type="entry name" value="CAAX_protease"/>
</dbReference>
<evidence type="ECO:0000313" key="5">
    <source>
        <dbReference type="Proteomes" id="UP000535890"/>
    </source>
</evidence>
<dbReference type="GO" id="GO:0080120">
    <property type="term" value="P:CAAX-box protein maturation"/>
    <property type="evidence" value="ECO:0007669"/>
    <property type="project" value="UniProtKB-ARBA"/>
</dbReference>
<accession>A0A7Y9J912</accession>
<name>A0A7Y9J912_9PSEU</name>
<dbReference type="InterPro" id="IPR003675">
    <property type="entry name" value="Rce1/LyrA-like_dom"/>
</dbReference>
<dbReference type="AlphaFoldDB" id="A0A7Y9J912"/>
<keyword evidence="2" id="KW-0472">Membrane</keyword>
<evidence type="ECO:0000259" key="3">
    <source>
        <dbReference type="Pfam" id="PF02517"/>
    </source>
</evidence>
<feature type="transmembrane region" description="Helical" evidence="2">
    <location>
        <begin position="211"/>
        <end position="244"/>
    </location>
</feature>
<dbReference type="GO" id="GO:0004175">
    <property type="term" value="F:endopeptidase activity"/>
    <property type="evidence" value="ECO:0007669"/>
    <property type="project" value="UniProtKB-ARBA"/>
</dbReference>
<dbReference type="Proteomes" id="UP000535890">
    <property type="component" value="Unassembled WGS sequence"/>
</dbReference>
<dbReference type="RefSeq" id="WP_179796365.1">
    <property type="nucleotide sequence ID" value="NZ_BAABHP010000019.1"/>
</dbReference>
<feature type="transmembrane region" description="Helical" evidence="2">
    <location>
        <begin position="250"/>
        <end position="272"/>
    </location>
</feature>
<dbReference type="PANTHER" id="PTHR36435:SF1">
    <property type="entry name" value="CAAX AMINO TERMINAL PROTEASE FAMILY PROTEIN"/>
    <property type="match status" value="1"/>
</dbReference>
<protein>
    <recommendedName>
        <fullName evidence="3">CAAX prenyl protease 2/Lysostaphin resistance protein A-like domain-containing protein</fullName>
    </recommendedName>
</protein>